<name>A0A5M8IDB2_CHLPH</name>
<dbReference type="AlphaFoldDB" id="A0A5M8IDB2"/>
<organism evidence="1 2">
    <name type="scientific">Chlorobium phaeovibrioides</name>
    <dbReference type="NCBI Taxonomy" id="1094"/>
    <lineage>
        <taxon>Bacteria</taxon>
        <taxon>Pseudomonadati</taxon>
        <taxon>Chlorobiota</taxon>
        <taxon>Chlorobiia</taxon>
        <taxon>Chlorobiales</taxon>
        <taxon>Chlorobiaceae</taxon>
        <taxon>Chlorobium/Pelodictyon group</taxon>
        <taxon>Chlorobium</taxon>
    </lineage>
</organism>
<dbReference type="EMBL" id="VMRG01000001">
    <property type="protein sequence ID" value="KAA6232319.1"/>
    <property type="molecule type" value="Genomic_DNA"/>
</dbReference>
<gene>
    <name evidence="1" type="primary">yrbL</name>
    <name evidence="1" type="ORF">FP507_03830</name>
</gene>
<protein>
    <submittedName>
        <fullName evidence="1">PhoP regulatory network protein YrbL</fullName>
    </submittedName>
</protein>
<dbReference type="RefSeq" id="WP_151419293.1">
    <property type="nucleotide sequence ID" value="NZ_VMRG01000001.1"/>
</dbReference>
<comment type="caution">
    <text evidence="1">The sequence shown here is derived from an EMBL/GenBank/DDBJ whole genome shotgun (WGS) entry which is preliminary data.</text>
</comment>
<dbReference type="NCBIfam" id="NF007671">
    <property type="entry name" value="PRK10345.1"/>
    <property type="match status" value="1"/>
</dbReference>
<sequence length="203" mass="23034">MGVIRLNRSLLIGKGSSRVCYRHPEDEGKCVKVERHVDRSVTAEELCRYRRLQKRGISWGNLARYHGDVETDQGPGAVFDMPLDADGSVSRTLHYYLVSGEADGCKASEMAESLIELKQYLLEHAILVREIKPENMVYRRMGSGECSFVLVDGIGNNQFLPVACYVKRLARRVIGRKWATFERDLSDLYPESMLAKAILRHLS</sequence>
<dbReference type="InterPro" id="IPR019647">
    <property type="entry name" value="PhoP_reg_network_YrbL"/>
</dbReference>
<reference evidence="1 2" key="1">
    <citation type="submission" date="2019-07" db="EMBL/GenBank/DDBJ databases">
        <title>Draft genome Sequence of Chlorobium phaeovibrioides sp. strain PhvTcv-s14, from the Phylum Chlorobi.</title>
        <authorList>
            <person name="Babenko V."/>
            <person name="Boldyreva D."/>
            <person name="Kanygina A."/>
            <person name="Selezneva O."/>
            <person name="Akopiyan T."/>
            <person name="Lunina O."/>
        </authorList>
    </citation>
    <scope>NUCLEOTIDE SEQUENCE [LARGE SCALE GENOMIC DNA]</scope>
    <source>
        <strain evidence="1 2">GrTcv12</strain>
    </source>
</reference>
<evidence type="ECO:0000313" key="1">
    <source>
        <dbReference type="EMBL" id="KAA6232319.1"/>
    </source>
</evidence>
<dbReference type="Proteomes" id="UP000327458">
    <property type="component" value="Unassembled WGS sequence"/>
</dbReference>
<proteinExistence type="predicted"/>
<accession>A0A5M8IDB2</accession>
<evidence type="ECO:0000313" key="2">
    <source>
        <dbReference type="Proteomes" id="UP000327458"/>
    </source>
</evidence>
<dbReference type="Pfam" id="PF10707">
    <property type="entry name" value="YrbL-PhoP_reg"/>
    <property type="match status" value="1"/>
</dbReference>